<dbReference type="GO" id="GO:0005506">
    <property type="term" value="F:iron ion binding"/>
    <property type="evidence" value="ECO:0007669"/>
    <property type="project" value="InterPro"/>
</dbReference>
<dbReference type="PANTHER" id="PTHR10869:SF236">
    <property type="entry name" value="PROLYL 4-HYDROXYLASE ALPHA SUBUNIT DOMAIN-CONTAINING PROTEIN"/>
    <property type="match status" value="1"/>
</dbReference>
<reference evidence="8" key="1">
    <citation type="submission" date="2016-05" db="EMBL/GenBank/DDBJ databases">
        <title>Comparative genomics of biotechnologically important yeasts.</title>
        <authorList>
            <consortium name="DOE Joint Genome Institute"/>
            <person name="Riley R."/>
            <person name="Haridas S."/>
            <person name="Wolfe K.H."/>
            <person name="Lopes M.R."/>
            <person name="Hittinger C.T."/>
            <person name="Goker M."/>
            <person name="Salamov A."/>
            <person name="Wisecaver J."/>
            <person name="Long T.M."/>
            <person name="Aerts A.L."/>
            <person name="Barry K."/>
            <person name="Choi C."/>
            <person name="Clum A."/>
            <person name="Coughlan A.Y."/>
            <person name="Deshpande S."/>
            <person name="Douglass A.P."/>
            <person name="Hanson S.J."/>
            <person name="Klenk H.-P."/>
            <person name="Labutti K."/>
            <person name="Lapidus A."/>
            <person name="Lindquist E."/>
            <person name="Lipzen A."/>
            <person name="Meier-Kolthoff J.P."/>
            <person name="Ohm R.A."/>
            <person name="Otillar R.P."/>
            <person name="Pangilinan J."/>
            <person name="Peng Y."/>
            <person name="Rokas A."/>
            <person name="Rosa C.A."/>
            <person name="Scheuner C."/>
            <person name="Sibirny A.A."/>
            <person name="Slot J.C."/>
            <person name="Stielow J.B."/>
            <person name="Sun H."/>
            <person name="Kurtzman C.P."/>
            <person name="Blackwell M."/>
            <person name="Grigoriev I.V."/>
            <person name="Jeffries T.W."/>
        </authorList>
    </citation>
    <scope>NUCLEOTIDE SEQUENCE [LARGE SCALE GENOMIC DNA]</scope>
    <source>
        <strain evidence="8">NRRL Y-2460</strain>
    </source>
</reference>
<protein>
    <recommendedName>
        <fullName evidence="6">Fe2OG dioxygenase domain-containing protein</fullName>
    </recommendedName>
</protein>
<dbReference type="GO" id="GO:0005783">
    <property type="term" value="C:endoplasmic reticulum"/>
    <property type="evidence" value="ECO:0007669"/>
    <property type="project" value="TreeGrafter"/>
</dbReference>
<sequence length="255" mass="29420">MVAKKAKLKVIPNRKNIEDKKYEFPLDLQKLSSKNLRNYDKPIVRTIVPDQIITIERFFTEQLCADLIKSFESSLELSLTPKIESKDYASRVNDRALVNDHETALNLWKYLKKVLSFKDEYDLGEEDSSVDMFDKAIGLNSQLRVYRYTKGHYFGKHYDDDVNSTVLDSTNDTNNKKILNGRTKWTMLMYLTGDEEFTGGNTIFYPATSNGVLVDLHPSKGMVLLHKHGQDCLLHEADLVKNGEKWVLRTDVVFE</sequence>
<evidence type="ECO:0000256" key="2">
    <source>
        <dbReference type="ARBA" id="ARBA00022723"/>
    </source>
</evidence>
<keyword evidence="3" id="KW-0223">Dioxygenase</keyword>
<evidence type="ECO:0000313" key="8">
    <source>
        <dbReference type="Proteomes" id="UP000094236"/>
    </source>
</evidence>
<dbReference type="SMART" id="SM00702">
    <property type="entry name" value="P4Hc"/>
    <property type="match status" value="1"/>
</dbReference>
<name>A0A1E4TX34_PACTA</name>
<keyword evidence="5" id="KW-0408">Iron</keyword>
<dbReference type="GO" id="GO:0031418">
    <property type="term" value="F:L-ascorbic acid binding"/>
    <property type="evidence" value="ECO:0007669"/>
    <property type="project" value="InterPro"/>
</dbReference>
<accession>A0A1E4TX34</accession>
<keyword evidence="2" id="KW-0479">Metal-binding</keyword>
<dbReference type="InterPro" id="IPR044862">
    <property type="entry name" value="Pro_4_hyd_alph_FE2OG_OXY"/>
</dbReference>
<evidence type="ECO:0000259" key="6">
    <source>
        <dbReference type="PROSITE" id="PS51471"/>
    </source>
</evidence>
<evidence type="ECO:0000256" key="5">
    <source>
        <dbReference type="ARBA" id="ARBA00023004"/>
    </source>
</evidence>
<evidence type="ECO:0000256" key="4">
    <source>
        <dbReference type="ARBA" id="ARBA00023002"/>
    </source>
</evidence>
<dbReference type="Gene3D" id="2.60.120.620">
    <property type="entry name" value="q2cbj1_9rhob like domain"/>
    <property type="match status" value="1"/>
</dbReference>
<evidence type="ECO:0000256" key="3">
    <source>
        <dbReference type="ARBA" id="ARBA00022964"/>
    </source>
</evidence>
<comment type="cofactor">
    <cofactor evidence="1">
        <name>L-ascorbate</name>
        <dbReference type="ChEBI" id="CHEBI:38290"/>
    </cofactor>
</comment>
<feature type="domain" description="Fe2OG dioxygenase" evidence="6">
    <location>
        <begin position="138"/>
        <end position="254"/>
    </location>
</feature>
<keyword evidence="4" id="KW-0560">Oxidoreductase</keyword>
<dbReference type="InterPro" id="IPR045054">
    <property type="entry name" value="P4HA-like"/>
</dbReference>
<dbReference type="EMBL" id="KV454013">
    <property type="protein sequence ID" value="ODV96353.1"/>
    <property type="molecule type" value="Genomic_DNA"/>
</dbReference>
<evidence type="ECO:0000313" key="7">
    <source>
        <dbReference type="EMBL" id="ODV96353.1"/>
    </source>
</evidence>
<dbReference type="Pfam" id="PF13640">
    <property type="entry name" value="2OG-FeII_Oxy_3"/>
    <property type="match status" value="1"/>
</dbReference>
<dbReference type="AlphaFoldDB" id="A0A1E4TX34"/>
<evidence type="ECO:0000256" key="1">
    <source>
        <dbReference type="ARBA" id="ARBA00001961"/>
    </source>
</evidence>
<dbReference type="GO" id="GO:0004656">
    <property type="term" value="F:procollagen-proline 4-dioxygenase activity"/>
    <property type="evidence" value="ECO:0007669"/>
    <property type="project" value="TreeGrafter"/>
</dbReference>
<dbReference type="Proteomes" id="UP000094236">
    <property type="component" value="Unassembled WGS sequence"/>
</dbReference>
<dbReference type="OrthoDB" id="69177at2759"/>
<organism evidence="7 8">
    <name type="scientific">Pachysolen tannophilus NRRL Y-2460</name>
    <dbReference type="NCBI Taxonomy" id="669874"/>
    <lineage>
        <taxon>Eukaryota</taxon>
        <taxon>Fungi</taxon>
        <taxon>Dikarya</taxon>
        <taxon>Ascomycota</taxon>
        <taxon>Saccharomycotina</taxon>
        <taxon>Pichiomycetes</taxon>
        <taxon>Pachysolenaceae</taxon>
        <taxon>Pachysolen</taxon>
    </lineage>
</organism>
<dbReference type="InterPro" id="IPR006620">
    <property type="entry name" value="Pro_4_hyd_alph"/>
</dbReference>
<dbReference type="InterPro" id="IPR005123">
    <property type="entry name" value="Oxoglu/Fe-dep_dioxygenase_dom"/>
</dbReference>
<dbReference type="PROSITE" id="PS51471">
    <property type="entry name" value="FE2OG_OXY"/>
    <property type="match status" value="1"/>
</dbReference>
<keyword evidence="8" id="KW-1185">Reference proteome</keyword>
<gene>
    <name evidence="7" type="ORF">PACTADRAFT_41543</name>
</gene>
<proteinExistence type="predicted"/>
<dbReference type="PANTHER" id="PTHR10869">
    <property type="entry name" value="PROLYL 4-HYDROXYLASE ALPHA SUBUNIT"/>
    <property type="match status" value="1"/>
</dbReference>